<dbReference type="RefSeq" id="WP_301711527.1">
    <property type="nucleotide sequence ID" value="NZ_SDWY01000006.1"/>
</dbReference>
<comment type="caution">
    <text evidence="1">The sequence shown here is derived from an EMBL/GenBank/DDBJ whole genome shotgun (WGS) entry which is preliminary data.</text>
</comment>
<dbReference type="AlphaFoldDB" id="A0AAJ1RAE2"/>
<evidence type="ECO:0000313" key="2">
    <source>
        <dbReference type="Proteomes" id="UP001167919"/>
    </source>
</evidence>
<proteinExistence type="predicted"/>
<organism evidence="1 2">
    <name type="scientific">Oenococcus sicerae</name>
    <dbReference type="NCBI Taxonomy" id="2203724"/>
    <lineage>
        <taxon>Bacteria</taxon>
        <taxon>Bacillati</taxon>
        <taxon>Bacillota</taxon>
        <taxon>Bacilli</taxon>
        <taxon>Lactobacillales</taxon>
        <taxon>Lactobacillaceae</taxon>
        <taxon>Oenococcus</taxon>
    </lineage>
</organism>
<gene>
    <name evidence="1" type="ORF">EVC35_08730</name>
</gene>
<reference evidence="1" key="1">
    <citation type="submission" date="2019-01" db="EMBL/GenBank/DDBJ databases">
        <title>Oenococcus sicerae UCMA17102.</title>
        <authorList>
            <person name="Cousin F.J."/>
            <person name="Le Guellec R."/>
            <person name="Cretenet M."/>
        </authorList>
    </citation>
    <scope>NUCLEOTIDE SEQUENCE</scope>
    <source>
        <strain evidence="1">UCMA17102</strain>
    </source>
</reference>
<accession>A0AAJ1RAE2</accession>
<sequence>MATIKDQLNRLGPEGQQVASDIIKQAKQSQEGLVKLDFASGQFPISESDKIAGLSDNQHHLFINYVTDRQDNQFVKDLQARLDQQVLNEID</sequence>
<dbReference type="Proteomes" id="UP001167919">
    <property type="component" value="Unassembled WGS sequence"/>
</dbReference>
<protein>
    <submittedName>
        <fullName evidence="1">Uncharacterized protein</fullName>
    </submittedName>
</protein>
<dbReference type="EMBL" id="SDWY01000006">
    <property type="protein sequence ID" value="MDN6901068.1"/>
    <property type="molecule type" value="Genomic_DNA"/>
</dbReference>
<name>A0AAJ1RAE2_9LACO</name>
<evidence type="ECO:0000313" key="1">
    <source>
        <dbReference type="EMBL" id="MDN6901068.1"/>
    </source>
</evidence>